<dbReference type="InterPro" id="IPR000014">
    <property type="entry name" value="PAS"/>
</dbReference>
<comment type="catalytic activity">
    <reaction evidence="1">
        <text>ATP + protein L-histidine = ADP + protein N-phospho-L-histidine.</text>
        <dbReference type="EC" id="2.7.13.3"/>
    </reaction>
</comment>
<evidence type="ECO:0000259" key="8">
    <source>
        <dbReference type="PROSITE" id="PS50112"/>
    </source>
</evidence>
<dbReference type="GO" id="GO:0000155">
    <property type="term" value="F:phosphorelay sensor kinase activity"/>
    <property type="evidence" value="ECO:0007669"/>
    <property type="project" value="InterPro"/>
</dbReference>
<evidence type="ECO:0000256" key="1">
    <source>
        <dbReference type="ARBA" id="ARBA00000085"/>
    </source>
</evidence>
<dbReference type="Pfam" id="PF00512">
    <property type="entry name" value="HisKA"/>
    <property type="match status" value="1"/>
</dbReference>
<dbReference type="SUPFAM" id="SSF55785">
    <property type="entry name" value="PYP-like sensor domain (PAS domain)"/>
    <property type="match status" value="1"/>
</dbReference>
<protein>
    <recommendedName>
        <fullName evidence="2">histidine kinase</fullName>
        <ecNumber evidence="2">2.7.13.3</ecNumber>
    </recommendedName>
</protein>
<evidence type="ECO:0000256" key="3">
    <source>
        <dbReference type="ARBA" id="ARBA00022553"/>
    </source>
</evidence>
<dbReference type="PROSITE" id="PS50109">
    <property type="entry name" value="HIS_KIN"/>
    <property type="match status" value="1"/>
</dbReference>
<evidence type="ECO:0000313" key="10">
    <source>
        <dbReference type="Proteomes" id="UP000013909"/>
    </source>
</evidence>
<dbReference type="InterPro" id="IPR015943">
    <property type="entry name" value="WD40/YVTN_repeat-like_dom_sf"/>
</dbReference>
<dbReference type="EC" id="2.7.13.3" evidence="2"/>
<dbReference type="CDD" id="cd00130">
    <property type="entry name" value="PAS"/>
    <property type="match status" value="1"/>
</dbReference>
<feature type="domain" description="Histidine kinase" evidence="7">
    <location>
        <begin position="927"/>
        <end position="1143"/>
    </location>
</feature>
<dbReference type="InterPro" id="IPR035965">
    <property type="entry name" value="PAS-like_dom_sf"/>
</dbReference>
<feature type="transmembrane region" description="Helical" evidence="6">
    <location>
        <begin position="741"/>
        <end position="762"/>
    </location>
</feature>
<dbReference type="CDD" id="cd00082">
    <property type="entry name" value="HisKA"/>
    <property type="match status" value="1"/>
</dbReference>
<evidence type="ECO:0000313" key="9">
    <source>
        <dbReference type="EMBL" id="EON76129.1"/>
    </source>
</evidence>
<dbReference type="Gene3D" id="1.10.287.130">
    <property type="match status" value="1"/>
</dbReference>
<evidence type="ECO:0000256" key="4">
    <source>
        <dbReference type="ARBA" id="ARBA00022679"/>
    </source>
</evidence>
<dbReference type="PANTHER" id="PTHR43047:SF64">
    <property type="entry name" value="HISTIDINE KINASE CONTAINING CHEY-HOMOLOGOUS RECEIVER DOMAIN AND PAS DOMAIN-RELATED"/>
    <property type="match status" value="1"/>
</dbReference>
<reference evidence="9 10" key="1">
    <citation type="submission" date="2013-02" db="EMBL/GenBank/DDBJ databases">
        <title>A novel strain isolated from Lonar lake, Maharashtra, India.</title>
        <authorList>
            <person name="Singh A."/>
        </authorList>
    </citation>
    <scope>NUCLEOTIDE SEQUENCE [LARGE SCALE GENOMIC DNA]</scope>
    <source>
        <strain evidence="9 10">AK24</strain>
    </source>
</reference>
<name>R7ZQ50_9BACT</name>
<evidence type="ECO:0000259" key="7">
    <source>
        <dbReference type="PROSITE" id="PS50109"/>
    </source>
</evidence>
<dbReference type="SUPFAM" id="SSF55874">
    <property type="entry name" value="ATPase domain of HSP90 chaperone/DNA topoisomerase II/histidine kinase"/>
    <property type="match status" value="1"/>
</dbReference>
<dbReference type="Pfam" id="PF07495">
    <property type="entry name" value="Y_Y_Y"/>
    <property type="match status" value="1"/>
</dbReference>
<dbReference type="InterPro" id="IPR004358">
    <property type="entry name" value="Sig_transdc_His_kin-like_C"/>
</dbReference>
<keyword evidence="5" id="KW-0418">Kinase</keyword>
<dbReference type="InterPro" id="IPR011110">
    <property type="entry name" value="Reg_prop"/>
</dbReference>
<dbReference type="OrthoDB" id="9806995at2"/>
<dbReference type="SMART" id="SM00388">
    <property type="entry name" value="HisKA"/>
    <property type="match status" value="1"/>
</dbReference>
<evidence type="ECO:0000256" key="5">
    <source>
        <dbReference type="ARBA" id="ARBA00022777"/>
    </source>
</evidence>
<dbReference type="RefSeq" id="WP_010855390.1">
    <property type="nucleotide sequence ID" value="NZ_AQHR01000088.1"/>
</dbReference>
<dbReference type="InterPro" id="IPR003594">
    <property type="entry name" value="HATPase_dom"/>
</dbReference>
<dbReference type="Gene3D" id="2.130.10.10">
    <property type="entry name" value="YVTN repeat-like/Quinoprotein amine dehydrogenase"/>
    <property type="match status" value="2"/>
</dbReference>
<dbReference type="STRING" id="1232681.ADIS_3257"/>
<dbReference type="InterPro" id="IPR005467">
    <property type="entry name" value="His_kinase_dom"/>
</dbReference>
<gene>
    <name evidence="9" type="ORF">ADIS_3257</name>
</gene>
<dbReference type="PANTHER" id="PTHR43047">
    <property type="entry name" value="TWO-COMPONENT HISTIDINE PROTEIN KINASE"/>
    <property type="match status" value="1"/>
</dbReference>
<accession>R7ZQ50</accession>
<dbReference type="PROSITE" id="PS50112">
    <property type="entry name" value="PAS"/>
    <property type="match status" value="1"/>
</dbReference>
<comment type="caution">
    <text evidence="9">The sequence shown here is derived from an EMBL/GenBank/DDBJ whole genome shotgun (WGS) entry which is preliminary data.</text>
</comment>
<dbReference type="InterPro" id="IPR003661">
    <property type="entry name" value="HisK_dim/P_dom"/>
</dbReference>
<dbReference type="AlphaFoldDB" id="R7ZQ50"/>
<dbReference type="InterPro" id="IPR013783">
    <property type="entry name" value="Ig-like_fold"/>
</dbReference>
<dbReference type="SUPFAM" id="SSF63829">
    <property type="entry name" value="Calcium-dependent phosphotriesterase"/>
    <property type="match status" value="1"/>
</dbReference>
<proteinExistence type="predicted"/>
<evidence type="ECO:0000256" key="2">
    <source>
        <dbReference type="ARBA" id="ARBA00012438"/>
    </source>
</evidence>
<keyword evidence="6" id="KW-0812">Transmembrane</keyword>
<dbReference type="Gene3D" id="3.30.565.10">
    <property type="entry name" value="Histidine kinase-like ATPase, C-terminal domain"/>
    <property type="match status" value="1"/>
</dbReference>
<keyword evidence="6" id="KW-1133">Transmembrane helix</keyword>
<keyword evidence="10" id="KW-1185">Reference proteome</keyword>
<dbReference type="PRINTS" id="PR00344">
    <property type="entry name" value="BCTRLSENSOR"/>
</dbReference>
<dbReference type="Proteomes" id="UP000013909">
    <property type="component" value="Unassembled WGS sequence"/>
</dbReference>
<dbReference type="SMART" id="SM00387">
    <property type="entry name" value="HATPase_c"/>
    <property type="match status" value="1"/>
</dbReference>
<dbReference type="InterPro" id="IPR011123">
    <property type="entry name" value="Y_Y_Y"/>
</dbReference>
<keyword evidence="3" id="KW-0597">Phosphoprotein</keyword>
<dbReference type="InterPro" id="IPR036097">
    <property type="entry name" value="HisK_dim/P_sf"/>
</dbReference>
<keyword evidence="6" id="KW-0472">Membrane</keyword>
<dbReference type="Gene3D" id="3.30.450.20">
    <property type="entry name" value="PAS domain"/>
    <property type="match status" value="1"/>
</dbReference>
<dbReference type="NCBIfam" id="TIGR00229">
    <property type="entry name" value="sensory_box"/>
    <property type="match status" value="1"/>
</dbReference>
<dbReference type="Pfam" id="PF02518">
    <property type="entry name" value="HATPase_c"/>
    <property type="match status" value="1"/>
</dbReference>
<evidence type="ECO:0000256" key="6">
    <source>
        <dbReference type="SAM" id="Phobius"/>
    </source>
</evidence>
<dbReference type="Gene3D" id="2.60.40.10">
    <property type="entry name" value="Immunoglobulins"/>
    <property type="match status" value="1"/>
</dbReference>
<dbReference type="SUPFAM" id="SSF47384">
    <property type="entry name" value="Homodimeric domain of signal transducing histidine kinase"/>
    <property type="match status" value="1"/>
</dbReference>
<dbReference type="SMART" id="SM00091">
    <property type="entry name" value="PAS"/>
    <property type="match status" value="1"/>
</dbReference>
<sequence length="1143" mass="128608">MSKSLPKLLLFFWIVGSLHGQTFKSTKQIRGFDLSSENVLGIQQDRNGFVWLATDRDIRFSDGIREESVPDSIRLALEGSKQVLVDTDGWVWASQTKGTARAFFFSNGTWHAPVLALPPAAANSVQPNIKMELIGSGKDKRLALAFDFEVLIQDLAGNRLFHATVDPKESGRFVSFFASEDQSCFFLFEHGVYGIRDGELFRVSMEYRDRQLNIVRVIYNDSDGYFYYLENDGLYRGRDLWKVEERVYSGFSDVINSIRDVSGLLKYGADVYFFYNSQLYKRTGKTGRITRISVMDELKVVNVQSCLVDREGQIWIGTYRGVALLESLRFQNFDRSVGLPETDISAIVSLGSGKYVLGYNNGIQVWQGTKAVKDFMFTTGPQATLGRVLNFSLDAFGGVWLSTYQTGLKRLDRQTLTLKDYSLPVDIPVSYVEAEGDRLYVVCNDKVFSAKLGPGGLESDFEPALPFIEAENMRNFIRKIGKFKGKWIVMDNDGISNPKHVKSRSAEHIRISGYDYLARADTLLIGTEDGLFFVEGDSLKPYIYQGLSFNVPMYSIRQDESGVLWLGTNMGVIQLGPHGVRHFTERNGLIGDEVNRGALCIGPGGRVFIGTQNGVSVYVPEEDYVRRTPPKTYLERINVISDYFVSASPTNIPYAYNNVQVEYRAVSFVSWPRLLLSYRLKGLHDDWKTVENPRDNKLFLNNLPPGDYQLMLKSSLGGQLESDIVYGEPFRVNYPYYLQGWFIGIVVLVFVGLGILINFLFVQHKYQGVLKSDLNEKKKEIQKTEDQFKNVWNSSEDGLMLSVIGGRVIAANPALCRMAGVEEAALIEHGLTYLFTDPGYYAKNREQVTKGIDKANGVTIEMKMPFKAGEREVEVFITRMAVDYEGKPFFLNIIKDITQKKEYQRSLRLAKERAEEVSRLKSSILSNMSHEIKTPLNGILGSAENILLTQRGNPAVLEQVNIIKESGDRLLHTINAILDLSKIQSDSKNIDYQEVNVDEFLSKVILPHKASAFKKGVLLSTKYGIRPFTAKIPCSFIEMIVNHVVSNAVKYSEKGMITVWLGREDEKLLLKVIDQGVGISGEYLDKLFIPFDQESKGYDRKYEGSGVGLAITKHLLDQLSGKISITSEKGVGTTVEIEVPLSS</sequence>
<dbReference type="Pfam" id="PF07494">
    <property type="entry name" value="Reg_prop"/>
    <property type="match status" value="1"/>
</dbReference>
<keyword evidence="4" id="KW-0808">Transferase</keyword>
<feature type="domain" description="PAS" evidence="8">
    <location>
        <begin position="784"/>
        <end position="855"/>
    </location>
</feature>
<dbReference type="EMBL" id="AQHR01000088">
    <property type="protein sequence ID" value="EON76129.1"/>
    <property type="molecule type" value="Genomic_DNA"/>
</dbReference>
<organism evidence="9 10">
    <name type="scientific">Lunatimonas lonarensis</name>
    <dbReference type="NCBI Taxonomy" id="1232681"/>
    <lineage>
        <taxon>Bacteria</taxon>
        <taxon>Pseudomonadati</taxon>
        <taxon>Bacteroidota</taxon>
        <taxon>Cytophagia</taxon>
        <taxon>Cytophagales</taxon>
        <taxon>Cyclobacteriaceae</taxon>
    </lineage>
</organism>
<dbReference type="Pfam" id="PF13426">
    <property type="entry name" value="PAS_9"/>
    <property type="match status" value="1"/>
</dbReference>
<dbReference type="InterPro" id="IPR036890">
    <property type="entry name" value="HATPase_C_sf"/>
</dbReference>